<dbReference type="Proteomes" id="UP000571554">
    <property type="component" value="Unassembled WGS sequence"/>
</dbReference>
<evidence type="ECO:0000313" key="2">
    <source>
        <dbReference type="Proteomes" id="UP000571554"/>
    </source>
</evidence>
<sequence length="38" mass="4004">MSDSFATLQADVAAPVAKQLDAYDAQHSRMTAGSLHAQ</sequence>
<name>A0A7W9WVD5_9BURK</name>
<evidence type="ECO:0000313" key="1">
    <source>
        <dbReference type="EMBL" id="MBB6105252.1"/>
    </source>
</evidence>
<protein>
    <submittedName>
        <fullName evidence="1">Uncharacterized protein</fullName>
    </submittedName>
</protein>
<comment type="caution">
    <text evidence="1">The sequence shown here is derived from an EMBL/GenBank/DDBJ whole genome shotgun (WGS) entry which is preliminary data.</text>
</comment>
<keyword evidence="2" id="KW-1185">Reference proteome</keyword>
<organism evidence="1 2">
    <name type="scientific">Paraburkholderia bannensis</name>
    <dbReference type="NCBI Taxonomy" id="765414"/>
    <lineage>
        <taxon>Bacteria</taxon>
        <taxon>Pseudomonadati</taxon>
        <taxon>Pseudomonadota</taxon>
        <taxon>Betaproteobacteria</taxon>
        <taxon>Burkholderiales</taxon>
        <taxon>Burkholderiaceae</taxon>
        <taxon>Paraburkholderia</taxon>
    </lineage>
</organism>
<accession>A0A7W9WVD5</accession>
<proteinExistence type="predicted"/>
<dbReference type="EMBL" id="JACHBW010000016">
    <property type="protein sequence ID" value="MBB6105252.1"/>
    <property type="molecule type" value="Genomic_DNA"/>
</dbReference>
<gene>
    <name evidence="1" type="ORF">F4827_005118</name>
</gene>
<reference evidence="1 2" key="1">
    <citation type="submission" date="2020-08" db="EMBL/GenBank/DDBJ databases">
        <title>Above-ground endophytic microbial communities from plants in different locations in the United States.</title>
        <authorList>
            <person name="Frank C."/>
        </authorList>
    </citation>
    <scope>NUCLEOTIDE SEQUENCE [LARGE SCALE GENOMIC DNA]</scope>
    <source>
        <strain evidence="1 2">WP4_2_2</strain>
    </source>
</reference>
<dbReference type="AlphaFoldDB" id="A0A7W9WVD5"/>